<evidence type="ECO:0000256" key="1">
    <source>
        <dbReference type="SAM" id="MobiDB-lite"/>
    </source>
</evidence>
<proteinExistence type="predicted"/>
<feature type="signal peptide" evidence="2">
    <location>
        <begin position="1"/>
        <end position="22"/>
    </location>
</feature>
<feature type="compositionally biased region" description="Basic and acidic residues" evidence="1">
    <location>
        <begin position="148"/>
        <end position="166"/>
    </location>
</feature>
<sequence length="166" mass="19171">MKKILFVAVLLVGSLTAKLADAQISFSLNIGSQPEWGPTGYDHAEFYYMPDIDTYYDVPNHQYVYLNGNTWTRSASLPPRYANYDVYHGYKAVINQPTPWRNAATYRTKFAGYKGRHDQQVIRDSRDAHYQNHWKGDNHNNNGNHNGNGHDNHGHDDHHDDHGHHR</sequence>
<accession>A0ABY7T8F4</accession>
<dbReference type="EMBL" id="CP117167">
    <property type="protein sequence ID" value="WCT12156.1"/>
    <property type="molecule type" value="Genomic_DNA"/>
</dbReference>
<keyword evidence="4" id="KW-1185">Reference proteome</keyword>
<evidence type="ECO:0000313" key="4">
    <source>
        <dbReference type="Proteomes" id="UP001216139"/>
    </source>
</evidence>
<feature type="region of interest" description="Disordered" evidence="1">
    <location>
        <begin position="131"/>
        <end position="166"/>
    </location>
</feature>
<organism evidence="3 4">
    <name type="scientific">Mucilaginibacter jinjuensis</name>
    <dbReference type="NCBI Taxonomy" id="1176721"/>
    <lineage>
        <taxon>Bacteria</taxon>
        <taxon>Pseudomonadati</taxon>
        <taxon>Bacteroidota</taxon>
        <taxon>Sphingobacteriia</taxon>
        <taxon>Sphingobacteriales</taxon>
        <taxon>Sphingobacteriaceae</taxon>
        <taxon>Mucilaginibacter</taxon>
    </lineage>
</organism>
<feature type="chain" id="PRO_5046015752" evidence="2">
    <location>
        <begin position="23"/>
        <end position="166"/>
    </location>
</feature>
<dbReference type="Proteomes" id="UP001216139">
    <property type="component" value="Chromosome"/>
</dbReference>
<gene>
    <name evidence="3" type="ORF">PQO05_25865</name>
</gene>
<evidence type="ECO:0000313" key="3">
    <source>
        <dbReference type="EMBL" id="WCT12156.1"/>
    </source>
</evidence>
<evidence type="ECO:0000256" key="2">
    <source>
        <dbReference type="SAM" id="SignalP"/>
    </source>
</evidence>
<dbReference type="RefSeq" id="WP_273630402.1">
    <property type="nucleotide sequence ID" value="NZ_CP117167.1"/>
</dbReference>
<reference evidence="3 4" key="1">
    <citation type="submission" date="2023-02" db="EMBL/GenBank/DDBJ databases">
        <title>Genome sequence of Mucilaginibacter jinjuensis strain KACC 16571.</title>
        <authorList>
            <person name="Kim S."/>
            <person name="Heo J."/>
            <person name="Kwon S.-W."/>
        </authorList>
    </citation>
    <scope>NUCLEOTIDE SEQUENCE [LARGE SCALE GENOMIC DNA]</scope>
    <source>
        <strain evidence="3 4">KACC 16571</strain>
    </source>
</reference>
<name>A0ABY7T8F4_9SPHI</name>
<keyword evidence="2" id="KW-0732">Signal</keyword>
<protein>
    <submittedName>
        <fullName evidence="3">Uncharacterized protein</fullName>
    </submittedName>
</protein>